<dbReference type="Gene3D" id="3.20.20.120">
    <property type="entry name" value="Enolase-like C-terminal domain"/>
    <property type="match status" value="1"/>
</dbReference>
<dbReference type="GO" id="GO:0000287">
    <property type="term" value="F:magnesium ion binding"/>
    <property type="evidence" value="ECO:0007669"/>
    <property type="project" value="UniProtKB-ARBA"/>
</dbReference>
<dbReference type="RefSeq" id="WP_015922898.1">
    <property type="nucleotide sequence ID" value="NC_011959.1"/>
</dbReference>
<organism evidence="2 3">
    <name type="scientific">Thermomicrobium roseum (strain ATCC 27502 / DSM 5159 / P-2)</name>
    <dbReference type="NCBI Taxonomy" id="309801"/>
    <lineage>
        <taxon>Bacteria</taxon>
        <taxon>Pseudomonadati</taxon>
        <taxon>Thermomicrobiota</taxon>
        <taxon>Thermomicrobia</taxon>
        <taxon>Thermomicrobiales</taxon>
        <taxon>Thermomicrobiaceae</taxon>
        <taxon>Thermomicrobium</taxon>
    </lineage>
</organism>
<dbReference type="InterPro" id="IPR029017">
    <property type="entry name" value="Enolase-like_N"/>
</dbReference>
<dbReference type="Proteomes" id="UP000000447">
    <property type="component" value="Chromosome"/>
</dbReference>
<dbReference type="PROSITE" id="PS00908">
    <property type="entry name" value="MR_MLE_1"/>
    <property type="match status" value="1"/>
</dbReference>
<accession>B9L2R4</accession>
<dbReference type="Pfam" id="PF13378">
    <property type="entry name" value="MR_MLE_C"/>
    <property type="match status" value="1"/>
</dbReference>
<proteinExistence type="predicted"/>
<dbReference type="OrthoDB" id="9775391at2"/>
<dbReference type="InterPro" id="IPR013341">
    <property type="entry name" value="Mandelate_racemase_N_dom"/>
</dbReference>
<evidence type="ECO:0000313" key="3">
    <source>
        <dbReference type="Proteomes" id="UP000000447"/>
    </source>
</evidence>
<dbReference type="InterPro" id="IPR036849">
    <property type="entry name" value="Enolase-like_C_sf"/>
</dbReference>
<protein>
    <submittedName>
        <fullName evidence="2">Mandelate racemase/muconate lactonizing enzyme:Mandelate racemase/muconate lactonizing enzyme</fullName>
    </submittedName>
</protein>
<dbReference type="SUPFAM" id="SSF51604">
    <property type="entry name" value="Enolase C-terminal domain-like"/>
    <property type="match status" value="1"/>
</dbReference>
<dbReference type="GO" id="GO:0009063">
    <property type="term" value="P:amino acid catabolic process"/>
    <property type="evidence" value="ECO:0007669"/>
    <property type="project" value="InterPro"/>
</dbReference>
<dbReference type="HOGENOM" id="CLU_030273_6_1_0"/>
<dbReference type="PROSITE" id="PS00909">
    <property type="entry name" value="MR_MLE_2"/>
    <property type="match status" value="1"/>
</dbReference>
<dbReference type="STRING" id="309801.trd_1957"/>
<dbReference type="SUPFAM" id="SSF54826">
    <property type="entry name" value="Enolase N-terminal domain-like"/>
    <property type="match status" value="1"/>
</dbReference>
<dbReference type="KEGG" id="tro:trd_1957"/>
<keyword evidence="3" id="KW-1185">Reference proteome</keyword>
<dbReference type="Pfam" id="PF02746">
    <property type="entry name" value="MR_MLE_N"/>
    <property type="match status" value="1"/>
</dbReference>
<dbReference type="InterPro" id="IPR029065">
    <property type="entry name" value="Enolase_C-like"/>
</dbReference>
<dbReference type="eggNOG" id="COG4948">
    <property type="taxonomic scope" value="Bacteria"/>
</dbReference>
<dbReference type="PANTHER" id="PTHR48080:SF6">
    <property type="entry name" value="STARVATION-SENSING PROTEIN RSPA"/>
    <property type="match status" value="1"/>
</dbReference>
<dbReference type="AlphaFoldDB" id="B9L2R4"/>
<dbReference type="InterPro" id="IPR018110">
    <property type="entry name" value="Mandel_Rmase/mucon_lact_enz_CS"/>
</dbReference>
<evidence type="ECO:0000313" key="2">
    <source>
        <dbReference type="EMBL" id="ACM06027.1"/>
    </source>
</evidence>
<dbReference type="InterPro" id="IPR034593">
    <property type="entry name" value="DgoD-like"/>
</dbReference>
<dbReference type="SMART" id="SM00922">
    <property type="entry name" value="MR_MLE"/>
    <property type="match status" value="1"/>
</dbReference>
<gene>
    <name evidence="2" type="ordered locus">trd_1957</name>
</gene>
<dbReference type="PANTHER" id="PTHR48080">
    <property type="entry name" value="D-GALACTONATE DEHYDRATASE-RELATED"/>
    <property type="match status" value="1"/>
</dbReference>
<dbReference type="EMBL" id="CP001275">
    <property type="protein sequence ID" value="ACM06027.1"/>
    <property type="molecule type" value="Genomic_DNA"/>
</dbReference>
<reference evidence="2 3" key="1">
    <citation type="journal article" date="2009" name="PLoS ONE">
        <title>Complete genome sequence of the aerobic CO-oxidizing thermophile Thermomicrobium roseum.</title>
        <authorList>
            <person name="Wu D."/>
            <person name="Raymond J."/>
            <person name="Wu M."/>
            <person name="Chatterji S."/>
            <person name="Ren Q."/>
            <person name="Graham J.E."/>
            <person name="Bryant D.A."/>
            <person name="Robb F."/>
            <person name="Colman A."/>
            <person name="Tallon L.J."/>
            <person name="Badger J.H."/>
            <person name="Madupu R."/>
            <person name="Ward N.L."/>
            <person name="Eisen J.A."/>
        </authorList>
    </citation>
    <scope>NUCLEOTIDE SEQUENCE [LARGE SCALE GENOMIC DNA]</scope>
    <source>
        <strain evidence="3">ATCC 27502 / DSM 5159 / P-2</strain>
    </source>
</reference>
<dbReference type="Gene3D" id="3.30.390.10">
    <property type="entry name" value="Enolase-like, N-terminal domain"/>
    <property type="match status" value="1"/>
</dbReference>
<sequence length="420" mass="46922">MGFNAAGGNLWTSPPWEPLGEPVVRIREVRAICTAPEGIRLVVVKVETTEPGLYGLGCATFTQRPLAVVAAVERYLKPFLIGRSVDDIEDIWQAAYLSSYWRNSPVLHNALSGVDMALWDIKGKRAGMPLYQLLGGRCRVALPLYAHAAGRDFQEVEEQVREFATRGYRFIRCQVAVPGRSTYGVKGDLSERRDWDPRAYCRIIPRLFDYLRSRVGEEVELLHDVHERVPPIDAIQLAKALEPYRLFFLEDPVSPEDAEYLRLLRSQCATPIALGELFVNPAEYVPLVRERLLDFIRVHLSAIGGLTPARKLAALCEFFGVRTAFHGPGDVSPVGHAANLHLGLAIPNFGIQEQHEFTETAREVFPGTPEIRDGMLWPNDRPGLGVDLNEQLAAKYSFPDHVLEGSWPPLRGVDGTVLRP</sequence>
<name>B9L2R4_THERP</name>
<evidence type="ECO:0000259" key="1">
    <source>
        <dbReference type="SMART" id="SM00922"/>
    </source>
</evidence>
<feature type="domain" description="Mandelate racemase/muconate lactonizing enzyme C-terminal" evidence="1">
    <location>
        <begin position="153"/>
        <end position="271"/>
    </location>
</feature>
<dbReference type="InterPro" id="IPR013342">
    <property type="entry name" value="Mandelate_racemase_C"/>
</dbReference>